<reference evidence="9 10" key="1">
    <citation type="submission" date="2018-02" db="EMBL/GenBank/DDBJ databases">
        <authorList>
            <person name="Cohen D.B."/>
            <person name="Kent A.D."/>
        </authorList>
    </citation>
    <scope>NUCLEOTIDE SEQUENCE [LARGE SCALE GENOMIC DNA]</scope>
    <source>
        <strain evidence="9">1</strain>
    </source>
</reference>
<dbReference type="InterPro" id="IPR004634">
    <property type="entry name" value="Pept_S49_pIV"/>
</dbReference>
<evidence type="ECO:0000256" key="4">
    <source>
        <dbReference type="ARBA" id="ARBA00022801"/>
    </source>
</evidence>
<feature type="active site" description="Proton donor/acceptor" evidence="7">
    <location>
        <position position="165"/>
    </location>
</feature>
<keyword evidence="3 9" id="KW-0645">Protease</keyword>
<dbReference type="GO" id="GO:0008236">
    <property type="term" value="F:serine-type peptidase activity"/>
    <property type="evidence" value="ECO:0007669"/>
    <property type="project" value="UniProtKB-KW"/>
</dbReference>
<dbReference type="PIRSF" id="PIRSF001217">
    <property type="entry name" value="Protease_4_SppA"/>
    <property type="match status" value="1"/>
</dbReference>
<dbReference type="InterPro" id="IPR047217">
    <property type="entry name" value="S49_SppA_67K_type_N"/>
</dbReference>
<evidence type="ECO:0000256" key="1">
    <source>
        <dbReference type="ARBA" id="ARBA00004370"/>
    </source>
</evidence>
<evidence type="ECO:0000313" key="9">
    <source>
        <dbReference type="EMBL" id="SPD87580.1"/>
    </source>
</evidence>
<dbReference type="Proteomes" id="UP000238164">
    <property type="component" value="Chromosome 1"/>
</dbReference>
<comment type="similarity">
    <text evidence="2">Belongs to the peptidase S49 family.</text>
</comment>
<protein>
    <submittedName>
        <fullName evidence="9">Protease-4</fullName>
    </submittedName>
</protein>
<dbReference type="OrthoDB" id="9764363at2"/>
<dbReference type="InterPro" id="IPR004635">
    <property type="entry name" value="Pept_S49_SppA"/>
</dbReference>
<organism evidence="9 10">
    <name type="scientific">Micropruina glycogenica</name>
    <dbReference type="NCBI Taxonomy" id="75385"/>
    <lineage>
        <taxon>Bacteria</taxon>
        <taxon>Bacillati</taxon>
        <taxon>Actinomycetota</taxon>
        <taxon>Actinomycetes</taxon>
        <taxon>Propionibacteriales</taxon>
        <taxon>Nocardioidaceae</taxon>
        <taxon>Micropruina</taxon>
    </lineage>
</organism>
<dbReference type="RefSeq" id="WP_105186280.1">
    <property type="nucleotide sequence ID" value="NZ_BAAAGO010000031.1"/>
</dbReference>
<dbReference type="PANTHER" id="PTHR33209:SF1">
    <property type="entry name" value="PEPTIDASE S49 DOMAIN-CONTAINING PROTEIN"/>
    <property type="match status" value="1"/>
</dbReference>
<evidence type="ECO:0000256" key="2">
    <source>
        <dbReference type="ARBA" id="ARBA00008683"/>
    </source>
</evidence>
<dbReference type="PANTHER" id="PTHR33209">
    <property type="entry name" value="PROTEASE 4"/>
    <property type="match status" value="1"/>
</dbReference>
<dbReference type="GO" id="GO:0016020">
    <property type="term" value="C:membrane"/>
    <property type="evidence" value="ECO:0007669"/>
    <property type="project" value="UniProtKB-SubCell"/>
</dbReference>
<dbReference type="InterPro" id="IPR047272">
    <property type="entry name" value="S49_SppA_C"/>
</dbReference>
<dbReference type="NCBIfam" id="TIGR00706">
    <property type="entry name" value="SppA_dom"/>
    <property type="match status" value="1"/>
</dbReference>
<proteinExistence type="inferred from homology"/>
<keyword evidence="4" id="KW-0378">Hydrolase</keyword>
<evidence type="ECO:0000256" key="7">
    <source>
        <dbReference type="PIRSR" id="PIRSR001217-1"/>
    </source>
</evidence>
<dbReference type="SUPFAM" id="SSF52096">
    <property type="entry name" value="ClpP/crotonase"/>
    <property type="match status" value="2"/>
</dbReference>
<dbReference type="GO" id="GO:0006465">
    <property type="term" value="P:signal peptide processing"/>
    <property type="evidence" value="ECO:0007669"/>
    <property type="project" value="InterPro"/>
</dbReference>
<comment type="subcellular location">
    <subcellularLocation>
        <location evidence="1">Membrane</location>
    </subcellularLocation>
</comment>
<feature type="domain" description="Peptidase S49" evidence="8">
    <location>
        <begin position="347"/>
        <end position="499"/>
    </location>
</feature>
<dbReference type="InterPro" id="IPR029045">
    <property type="entry name" value="ClpP/crotonase-like_dom_sf"/>
</dbReference>
<name>A0A2N9JHM6_9ACTN</name>
<dbReference type="Gene3D" id="3.90.226.10">
    <property type="entry name" value="2-enoyl-CoA Hydratase, Chain A, domain 1"/>
    <property type="match status" value="4"/>
</dbReference>
<dbReference type="InterPro" id="IPR002142">
    <property type="entry name" value="Peptidase_S49"/>
</dbReference>
<dbReference type="AlphaFoldDB" id="A0A2N9JHM6"/>
<evidence type="ECO:0000256" key="5">
    <source>
        <dbReference type="ARBA" id="ARBA00022825"/>
    </source>
</evidence>
<feature type="active site" description="Nucleophile" evidence="7">
    <location>
        <position position="364"/>
    </location>
</feature>
<evidence type="ECO:0000259" key="8">
    <source>
        <dbReference type="Pfam" id="PF01343"/>
    </source>
</evidence>
<keyword evidence="10" id="KW-1185">Reference proteome</keyword>
<dbReference type="EMBL" id="LT985188">
    <property type="protein sequence ID" value="SPD87580.1"/>
    <property type="molecule type" value="Genomic_DNA"/>
</dbReference>
<keyword evidence="6" id="KW-0472">Membrane</keyword>
<evidence type="ECO:0000256" key="3">
    <source>
        <dbReference type="ARBA" id="ARBA00022670"/>
    </source>
</evidence>
<gene>
    <name evidence="9" type="ORF">MPLG2_2550</name>
</gene>
<keyword evidence="5" id="KW-0720">Serine protease</keyword>
<evidence type="ECO:0000313" key="10">
    <source>
        <dbReference type="Proteomes" id="UP000238164"/>
    </source>
</evidence>
<feature type="domain" description="Peptidase S49" evidence="8">
    <location>
        <begin position="96"/>
        <end position="244"/>
    </location>
</feature>
<dbReference type="Pfam" id="PF01343">
    <property type="entry name" value="Peptidase_S49"/>
    <property type="match status" value="2"/>
</dbReference>
<dbReference type="CDD" id="cd07018">
    <property type="entry name" value="S49_SppA_67K_type"/>
    <property type="match status" value="1"/>
</dbReference>
<accession>A0A2N9JHM6</accession>
<evidence type="ECO:0000256" key="6">
    <source>
        <dbReference type="ARBA" id="ARBA00023136"/>
    </source>
</evidence>
<sequence>MQPFGTLSSLFRKSPVGDRVILELDLDFSVLSAAPANPLEALKLVNAPTMKALREGLRQAASDESVLGLLVHIGTCQLTAAQCCELADMLAGFGEHKPVWAHTESFGEFGTALLPYVLAAHTDQIWVQPTGECGLGGVRAQITLLRGGFDKLGVEPQFGQRKEFKTAADTYAAHEITAANAEMMQQITNSITHWAVDAIAQRRGRTVEQVWAAVDAGVLTAAEAVEHGLIDRVGYRDEAYAAARAAWAGDEAGLRYVHRHSHASPVRDLIESRTKPAIAVVEVRGPIMTGRPQGGGASQPSATSSVVCSHLRAAAADPAVKAVVLRVDSPGGSAVASDAIRREVLRLREAGRPVVACMADVAASGGYFVAMPADEIVAQPTTLTGSIGVLAGKFVITELKEKLGLVLSDVTSGQWADYLSPNSRFTDEQWAALNRRLDEIYVDFTGKAATDRHMAIEVLEPLARGRVWTGVDARERGLIDHLGGMGLAIDRAAELAGVKPADVAVRSVSKLGFLSQFRPAESSEQIATSVSLPSRRLDLDGVIEAAAARLGLVATGAFSMPFGIELHAGQGR</sequence>
<dbReference type="KEGG" id="mgg:MPLG2_2550"/>
<dbReference type="CDD" id="cd07023">
    <property type="entry name" value="S49_Sppa_N_C"/>
    <property type="match status" value="1"/>
</dbReference>